<evidence type="ECO:0000313" key="2">
    <source>
        <dbReference type="Proteomes" id="UP001431783"/>
    </source>
</evidence>
<sequence>MVEASRRKLPITSEVHILQTFPLNCLQDDNRINVHRRPNYRRIFQFTANKGVVWCFHCAKINKAVPISDQTTQHPRSRSSNTSYMFRGQLIVEKYPQILKLSTSILNLTFQCITTMNWKQFSRK</sequence>
<evidence type="ECO:0000313" key="1">
    <source>
        <dbReference type="EMBL" id="KAK9880441.1"/>
    </source>
</evidence>
<reference evidence="1 2" key="1">
    <citation type="submission" date="2023-03" db="EMBL/GenBank/DDBJ databases">
        <title>Genome insight into feeding habits of ladybird beetles.</title>
        <authorList>
            <person name="Li H.-S."/>
            <person name="Huang Y.-H."/>
            <person name="Pang H."/>
        </authorList>
    </citation>
    <scope>NUCLEOTIDE SEQUENCE [LARGE SCALE GENOMIC DNA]</scope>
    <source>
        <strain evidence="1">SYSU_2023b</strain>
        <tissue evidence="1">Whole body</tissue>
    </source>
</reference>
<gene>
    <name evidence="1" type="ORF">WA026_011688</name>
</gene>
<name>A0AAW1UL16_9CUCU</name>
<accession>A0AAW1UL16</accession>
<dbReference type="Proteomes" id="UP001431783">
    <property type="component" value="Unassembled WGS sequence"/>
</dbReference>
<organism evidence="1 2">
    <name type="scientific">Henosepilachna vigintioctopunctata</name>
    <dbReference type="NCBI Taxonomy" id="420089"/>
    <lineage>
        <taxon>Eukaryota</taxon>
        <taxon>Metazoa</taxon>
        <taxon>Ecdysozoa</taxon>
        <taxon>Arthropoda</taxon>
        <taxon>Hexapoda</taxon>
        <taxon>Insecta</taxon>
        <taxon>Pterygota</taxon>
        <taxon>Neoptera</taxon>
        <taxon>Endopterygota</taxon>
        <taxon>Coleoptera</taxon>
        <taxon>Polyphaga</taxon>
        <taxon>Cucujiformia</taxon>
        <taxon>Coccinelloidea</taxon>
        <taxon>Coccinellidae</taxon>
        <taxon>Epilachninae</taxon>
        <taxon>Epilachnini</taxon>
        <taxon>Henosepilachna</taxon>
    </lineage>
</organism>
<proteinExistence type="predicted"/>
<dbReference type="AlphaFoldDB" id="A0AAW1UL16"/>
<keyword evidence="2" id="KW-1185">Reference proteome</keyword>
<dbReference type="EMBL" id="JARQZJ010000065">
    <property type="protein sequence ID" value="KAK9880441.1"/>
    <property type="molecule type" value="Genomic_DNA"/>
</dbReference>
<comment type="caution">
    <text evidence="1">The sequence shown here is derived from an EMBL/GenBank/DDBJ whole genome shotgun (WGS) entry which is preliminary data.</text>
</comment>
<protein>
    <submittedName>
        <fullName evidence="1">Uncharacterized protein</fullName>
    </submittedName>
</protein>